<accession>A0ACB8A040</accession>
<evidence type="ECO:0000313" key="2">
    <source>
        <dbReference type="Proteomes" id="UP000790377"/>
    </source>
</evidence>
<proteinExistence type="predicted"/>
<keyword evidence="2" id="KW-1185">Reference proteome</keyword>
<organism evidence="1 2">
    <name type="scientific">Hygrophoropsis aurantiaca</name>
    <dbReference type="NCBI Taxonomy" id="72124"/>
    <lineage>
        <taxon>Eukaryota</taxon>
        <taxon>Fungi</taxon>
        <taxon>Dikarya</taxon>
        <taxon>Basidiomycota</taxon>
        <taxon>Agaricomycotina</taxon>
        <taxon>Agaricomycetes</taxon>
        <taxon>Agaricomycetidae</taxon>
        <taxon>Boletales</taxon>
        <taxon>Coniophorineae</taxon>
        <taxon>Hygrophoropsidaceae</taxon>
        <taxon>Hygrophoropsis</taxon>
    </lineage>
</organism>
<name>A0ACB8A040_9AGAM</name>
<sequence>MSVFPPTTYLPPISKLSHTTSSQLLAALTYLHTLYLPKVRGSRRVRARAPSHSHSPSYLNPDSTPDSKYPSNSSELDLAADLSLIRSDTFERAYAIRWLTTLIAKIELCPDLLDSAEQPLNSSENDTPSTDVDAAETNRTANTSEHMIQKAAALLAICAGVAAAGRITRTFSFTIGSSNATNSNNAADRFEIHVKHGPTKNVIEVQLTDIPLENSDYASVGAQTWGGACVLAEMIVDRPVDFGIVRSDFRSDSKLAGTRAHFPRGRFRVLELGAGTGLVSLAIANLMRVIFSKRAENTDLNGTETRMPTAIDIVATDFHPSVLANLKSNIQMNGHHFDNEHEQNDPNIDIDSTESSAHSSLSITSHFLDWSQLPSAKDETGVFAKPFDLVVGADIIYESSHALWIKGCLERFLRRPRPNSESGDSDQLVDAIFHLVIPLRPTHTMESSTIEAVFPSSRAASTSSAAVAEDGANTDISRGEQLVILSKETVVCDADADGGRTKAEEVVEYVYYRIGWEAQL</sequence>
<dbReference type="Proteomes" id="UP000790377">
    <property type="component" value="Unassembled WGS sequence"/>
</dbReference>
<protein>
    <submittedName>
        <fullName evidence="1">Uncharacterized protein</fullName>
    </submittedName>
</protein>
<gene>
    <name evidence="1" type="ORF">BJ138DRAFT_1162980</name>
</gene>
<evidence type="ECO:0000313" key="1">
    <source>
        <dbReference type="EMBL" id="KAH7906287.1"/>
    </source>
</evidence>
<dbReference type="EMBL" id="MU268041">
    <property type="protein sequence ID" value="KAH7906287.1"/>
    <property type="molecule type" value="Genomic_DNA"/>
</dbReference>
<comment type="caution">
    <text evidence="1">The sequence shown here is derived from an EMBL/GenBank/DDBJ whole genome shotgun (WGS) entry which is preliminary data.</text>
</comment>
<reference evidence="1" key="1">
    <citation type="journal article" date="2021" name="New Phytol.">
        <title>Evolutionary innovations through gain and loss of genes in the ectomycorrhizal Boletales.</title>
        <authorList>
            <person name="Wu G."/>
            <person name="Miyauchi S."/>
            <person name="Morin E."/>
            <person name="Kuo A."/>
            <person name="Drula E."/>
            <person name="Varga T."/>
            <person name="Kohler A."/>
            <person name="Feng B."/>
            <person name="Cao Y."/>
            <person name="Lipzen A."/>
            <person name="Daum C."/>
            <person name="Hundley H."/>
            <person name="Pangilinan J."/>
            <person name="Johnson J."/>
            <person name="Barry K."/>
            <person name="LaButti K."/>
            <person name="Ng V."/>
            <person name="Ahrendt S."/>
            <person name="Min B."/>
            <person name="Choi I.G."/>
            <person name="Park H."/>
            <person name="Plett J.M."/>
            <person name="Magnuson J."/>
            <person name="Spatafora J.W."/>
            <person name="Nagy L.G."/>
            <person name="Henrissat B."/>
            <person name="Grigoriev I.V."/>
            <person name="Yang Z.L."/>
            <person name="Xu J."/>
            <person name="Martin F.M."/>
        </authorList>
    </citation>
    <scope>NUCLEOTIDE SEQUENCE</scope>
    <source>
        <strain evidence="1">ATCC 28755</strain>
    </source>
</reference>